<dbReference type="InterPro" id="IPR038765">
    <property type="entry name" value="Papain-like_cys_pep_sf"/>
</dbReference>
<evidence type="ECO:0000313" key="3">
    <source>
        <dbReference type="Proteomes" id="UP000057737"/>
    </source>
</evidence>
<dbReference type="PANTHER" id="PTHR33490">
    <property type="entry name" value="BLR5614 PROTEIN-RELATED"/>
    <property type="match status" value="1"/>
</dbReference>
<sequence>MADTLSDTISRLYTDPGEYIDSDHPAVVEFARAAAPADASARDKASQLYKAVRDGIRYNPYVSMRTPESYRASSVLAAGNGYCVGKAALYAAACRVHGIPARVGFADVRNHLTTEKLRQSMGSDLFSWHGFTEVFVDGAWRKATPTFNATLCAKLGVKPLDFDGHSDALLHPFDGAGRAYMQYVNDHGTYHDVPAKFLMREMAREYAHMHGEDLSGRDMEREAAEQ</sequence>
<dbReference type="Proteomes" id="UP000057737">
    <property type="component" value="Unassembled WGS sequence"/>
</dbReference>
<feature type="domain" description="Transglutaminase-like" evidence="1">
    <location>
        <begin position="75"/>
        <end position="147"/>
    </location>
</feature>
<dbReference type="SMART" id="SM00460">
    <property type="entry name" value="TGc"/>
    <property type="match status" value="1"/>
</dbReference>
<dbReference type="AlphaFoldDB" id="A0A109J9F8"/>
<name>A0A109J9F8_9BRAD</name>
<accession>A0A109J9F8</accession>
<dbReference type="PANTHER" id="PTHR33490:SF3">
    <property type="entry name" value="CONSERVED INTEGRAL MEMBRANE PROTEIN"/>
    <property type="match status" value="1"/>
</dbReference>
<proteinExistence type="predicted"/>
<evidence type="ECO:0000259" key="1">
    <source>
        <dbReference type="SMART" id="SM00460"/>
    </source>
</evidence>
<protein>
    <submittedName>
        <fullName evidence="2">Transglutaminase</fullName>
    </submittedName>
</protein>
<dbReference type="Gene3D" id="3.10.620.30">
    <property type="match status" value="1"/>
</dbReference>
<dbReference type="Pfam" id="PF01841">
    <property type="entry name" value="Transglut_core"/>
    <property type="match status" value="1"/>
</dbReference>
<gene>
    <name evidence="2" type="ORF">AS156_02070</name>
</gene>
<comment type="caution">
    <text evidence="2">The sequence shown here is derived from an EMBL/GenBank/DDBJ whole genome shotgun (WGS) entry which is preliminary data.</text>
</comment>
<dbReference type="SUPFAM" id="SSF54001">
    <property type="entry name" value="Cysteine proteinases"/>
    <property type="match status" value="1"/>
</dbReference>
<evidence type="ECO:0000313" key="2">
    <source>
        <dbReference type="EMBL" id="KWV44786.1"/>
    </source>
</evidence>
<dbReference type="InterPro" id="IPR002931">
    <property type="entry name" value="Transglutaminase-like"/>
</dbReference>
<dbReference type="EMBL" id="LNCU01000127">
    <property type="protein sequence ID" value="KWV44786.1"/>
    <property type="molecule type" value="Genomic_DNA"/>
</dbReference>
<reference evidence="2 3" key="1">
    <citation type="submission" date="2015-11" db="EMBL/GenBank/DDBJ databases">
        <title>Draft Genome Sequence of the Strain BR 10303 (Bradyrhizobium sp.) isolated from nodules of Centrolobium paraense.</title>
        <authorList>
            <person name="Zelli J.E."/>
            <person name="Simoes-Araujo J.L."/>
            <person name="Barauna A.C."/>
            <person name="Silva K."/>
        </authorList>
    </citation>
    <scope>NUCLEOTIDE SEQUENCE [LARGE SCALE GENOMIC DNA]</scope>
    <source>
        <strain evidence="2 3">BR 10303</strain>
    </source>
</reference>
<dbReference type="RefSeq" id="WP_066515748.1">
    <property type="nucleotide sequence ID" value="NZ_LNCU01000127.1"/>
</dbReference>
<dbReference type="OrthoDB" id="4697328at2"/>
<keyword evidence="3" id="KW-1185">Reference proteome</keyword>
<organism evidence="2 3">
    <name type="scientific">Bradyrhizobium macuxiense</name>
    <dbReference type="NCBI Taxonomy" id="1755647"/>
    <lineage>
        <taxon>Bacteria</taxon>
        <taxon>Pseudomonadati</taxon>
        <taxon>Pseudomonadota</taxon>
        <taxon>Alphaproteobacteria</taxon>
        <taxon>Hyphomicrobiales</taxon>
        <taxon>Nitrobacteraceae</taxon>
        <taxon>Bradyrhizobium</taxon>
    </lineage>
</organism>